<dbReference type="OrthoDB" id="1470350at2759"/>
<dbReference type="InterPro" id="IPR001128">
    <property type="entry name" value="Cyt_P450"/>
</dbReference>
<proteinExistence type="inferred from homology"/>
<sequence length="520" mass="59276">MEIYQVMKIVASLLLVWFLGLVLYAYNALVTKPEKLRSIMRKQGINGPSPNILFGNTLQIMKYRKNAKNKPYMYGQVPANHNCINSVLPFIEEWQKKYGKVFMFSLGNTQILNVTQVDLIKETTMCTSLDWGKPTYQVKERGSLLGTGIITANGNHWAYQRKVIAPEFYMDKVKGMTNLIQESALSLVKSWKKKIEAEGEIIDIKIDPYLRNFSGDVISKACFGSNYLEGEEIFVRLRALEEVCTKRFLFSGIPGMRYLPTKSNREMWGLEKETRKLILKLVKERKKTGYEKDLLQTILEGAENSNLNSDEIDQFIVDNCKNIYLAGFETTAVSATWCLMLLAAYPNWQEKVRAEVQEICNGQIPDSDMIRQMKLLTMVINESLRLYSTVPILAREAFKDMKFGNVKIPKGMNVWTMVMALHTDPEIWGQDSYEFNPERFANGISNSCKVPHVFMPFGIGPRVCAGQPLALAELKILISLIVSNFTFRLSPSYVHSPKLGIVIEPQYGVDISLKKLETTR</sequence>
<evidence type="ECO:0000256" key="8">
    <source>
        <dbReference type="ARBA" id="ARBA00023004"/>
    </source>
</evidence>
<dbReference type="KEGG" id="nsy:104218084"/>
<evidence type="ECO:0000256" key="1">
    <source>
        <dbReference type="ARBA" id="ARBA00004370"/>
    </source>
</evidence>
<evidence type="ECO:0000256" key="9">
    <source>
        <dbReference type="ARBA" id="ARBA00023033"/>
    </source>
</evidence>
<evidence type="ECO:0000256" key="12">
    <source>
        <dbReference type="RuleBase" id="RU000461"/>
    </source>
</evidence>
<comment type="cofactor">
    <cofactor evidence="11">
        <name>heme</name>
        <dbReference type="ChEBI" id="CHEBI:30413"/>
    </cofactor>
</comment>
<keyword evidence="5 11" id="KW-0479">Metal-binding</keyword>
<keyword evidence="10" id="KW-0472">Membrane</keyword>
<evidence type="ECO:0000256" key="3">
    <source>
        <dbReference type="ARBA" id="ARBA00022617"/>
    </source>
</evidence>
<evidence type="ECO:0000313" key="14">
    <source>
        <dbReference type="RefSeq" id="XP_009766785.1"/>
    </source>
</evidence>
<dbReference type="STRING" id="4096.A0A1U7VXR9"/>
<keyword evidence="6" id="KW-1133">Transmembrane helix</keyword>
<comment type="similarity">
    <text evidence="2 12">Belongs to the cytochrome P450 family.</text>
</comment>
<dbReference type="GO" id="GO:0004497">
    <property type="term" value="F:monooxygenase activity"/>
    <property type="evidence" value="ECO:0007669"/>
    <property type="project" value="UniProtKB-KW"/>
</dbReference>
<dbReference type="Proteomes" id="UP000189701">
    <property type="component" value="Unplaced"/>
</dbReference>
<dbReference type="InterPro" id="IPR050665">
    <property type="entry name" value="Cytochrome_P450_Monooxygen"/>
</dbReference>
<evidence type="ECO:0000256" key="4">
    <source>
        <dbReference type="ARBA" id="ARBA00022692"/>
    </source>
</evidence>
<dbReference type="SUPFAM" id="SSF48264">
    <property type="entry name" value="Cytochrome P450"/>
    <property type="match status" value="1"/>
</dbReference>
<dbReference type="GO" id="GO:0020037">
    <property type="term" value="F:heme binding"/>
    <property type="evidence" value="ECO:0007669"/>
    <property type="project" value="InterPro"/>
</dbReference>
<dbReference type="GO" id="GO:0016705">
    <property type="term" value="F:oxidoreductase activity, acting on paired donors, with incorporation or reduction of molecular oxygen"/>
    <property type="evidence" value="ECO:0007669"/>
    <property type="project" value="InterPro"/>
</dbReference>
<dbReference type="PANTHER" id="PTHR24282:SF196">
    <property type="entry name" value="CYTOCHROME P450 714C2"/>
    <property type="match status" value="1"/>
</dbReference>
<dbReference type="InterPro" id="IPR002401">
    <property type="entry name" value="Cyt_P450_E_grp-I"/>
</dbReference>
<dbReference type="GO" id="GO:0005506">
    <property type="term" value="F:iron ion binding"/>
    <property type="evidence" value="ECO:0007669"/>
    <property type="project" value="InterPro"/>
</dbReference>
<evidence type="ECO:0000256" key="7">
    <source>
        <dbReference type="ARBA" id="ARBA00023002"/>
    </source>
</evidence>
<keyword evidence="4" id="KW-0812">Transmembrane</keyword>
<dbReference type="Pfam" id="PF00067">
    <property type="entry name" value="p450"/>
    <property type="match status" value="1"/>
</dbReference>
<accession>A0A1U7VXR9</accession>
<dbReference type="GeneID" id="104218084"/>
<evidence type="ECO:0000256" key="6">
    <source>
        <dbReference type="ARBA" id="ARBA00022989"/>
    </source>
</evidence>
<dbReference type="PRINTS" id="PR00385">
    <property type="entry name" value="P450"/>
</dbReference>
<keyword evidence="9 12" id="KW-0503">Monooxygenase</keyword>
<dbReference type="RefSeq" id="XP_009766785.1">
    <property type="nucleotide sequence ID" value="XM_009768483.1"/>
</dbReference>
<dbReference type="PROSITE" id="PS00086">
    <property type="entry name" value="CYTOCHROME_P450"/>
    <property type="match status" value="1"/>
</dbReference>
<keyword evidence="13" id="KW-1185">Reference proteome</keyword>
<feature type="binding site" description="axial binding residue" evidence="11">
    <location>
        <position position="464"/>
    </location>
    <ligand>
        <name>heme</name>
        <dbReference type="ChEBI" id="CHEBI:30413"/>
    </ligand>
    <ligandPart>
        <name>Fe</name>
        <dbReference type="ChEBI" id="CHEBI:18248"/>
    </ligandPart>
</feature>
<reference evidence="13" key="1">
    <citation type="journal article" date="2013" name="Genome Biol.">
        <title>Reference genomes and transcriptomes of Nicotiana sylvestris and Nicotiana tomentosiformis.</title>
        <authorList>
            <person name="Sierro N."/>
            <person name="Battey J.N."/>
            <person name="Ouadi S."/>
            <person name="Bovet L."/>
            <person name="Goepfert S."/>
            <person name="Bakaher N."/>
            <person name="Peitsch M.C."/>
            <person name="Ivanov N.V."/>
        </authorList>
    </citation>
    <scope>NUCLEOTIDE SEQUENCE [LARGE SCALE GENOMIC DNA]</scope>
</reference>
<dbReference type="eggNOG" id="KOG0157">
    <property type="taxonomic scope" value="Eukaryota"/>
</dbReference>
<organism evidence="13 14">
    <name type="scientific">Nicotiana sylvestris</name>
    <name type="common">Wood tobacco</name>
    <name type="synonym">South American tobacco</name>
    <dbReference type="NCBI Taxonomy" id="4096"/>
    <lineage>
        <taxon>Eukaryota</taxon>
        <taxon>Viridiplantae</taxon>
        <taxon>Streptophyta</taxon>
        <taxon>Embryophyta</taxon>
        <taxon>Tracheophyta</taxon>
        <taxon>Spermatophyta</taxon>
        <taxon>Magnoliopsida</taxon>
        <taxon>eudicotyledons</taxon>
        <taxon>Gunneridae</taxon>
        <taxon>Pentapetalae</taxon>
        <taxon>asterids</taxon>
        <taxon>lamiids</taxon>
        <taxon>Solanales</taxon>
        <taxon>Solanaceae</taxon>
        <taxon>Nicotianoideae</taxon>
        <taxon>Nicotianeae</taxon>
        <taxon>Nicotiana</taxon>
    </lineage>
</organism>
<keyword evidence="7 12" id="KW-0560">Oxidoreductase</keyword>
<evidence type="ECO:0000313" key="13">
    <source>
        <dbReference type="Proteomes" id="UP000189701"/>
    </source>
</evidence>
<keyword evidence="8 11" id="KW-0408">Iron</keyword>
<evidence type="ECO:0000256" key="2">
    <source>
        <dbReference type="ARBA" id="ARBA00010617"/>
    </source>
</evidence>
<comment type="subcellular location">
    <subcellularLocation>
        <location evidence="1">Membrane</location>
    </subcellularLocation>
</comment>
<dbReference type="GO" id="GO:0016020">
    <property type="term" value="C:membrane"/>
    <property type="evidence" value="ECO:0007669"/>
    <property type="project" value="UniProtKB-SubCell"/>
</dbReference>
<dbReference type="InterPro" id="IPR017972">
    <property type="entry name" value="Cyt_P450_CS"/>
</dbReference>
<evidence type="ECO:0000256" key="5">
    <source>
        <dbReference type="ARBA" id="ARBA00022723"/>
    </source>
</evidence>
<gene>
    <name evidence="14" type="primary">LOC104218084</name>
</gene>
<evidence type="ECO:0000256" key="11">
    <source>
        <dbReference type="PIRSR" id="PIRSR602401-1"/>
    </source>
</evidence>
<protein>
    <submittedName>
        <fullName evidence="14">Cytochrome P450 714C2-like</fullName>
    </submittedName>
</protein>
<evidence type="ECO:0000256" key="10">
    <source>
        <dbReference type="ARBA" id="ARBA00023136"/>
    </source>
</evidence>
<keyword evidence="3 11" id="KW-0349">Heme</keyword>
<name>A0A1U7VXR9_NICSY</name>
<dbReference type="AlphaFoldDB" id="A0A1U7VXR9"/>
<dbReference type="Gene3D" id="1.10.630.10">
    <property type="entry name" value="Cytochrome P450"/>
    <property type="match status" value="1"/>
</dbReference>
<dbReference type="PRINTS" id="PR00463">
    <property type="entry name" value="EP450I"/>
</dbReference>
<dbReference type="InterPro" id="IPR036396">
    <property type="entry name" value="Cyt_P450_sf"/>
</dbReference>
<dbReference type="PANTHER" id="PTHR24282">
    <property type="entry name" value="CYTOCHROME P450 FAMILY MEMBER"/>
    <property type="match status" value="1"/>
</dbReference>
<reference evidence="14" key="2">
    <citation type="submission" date="2025-08" db="UniProtKB">
        <authorList>
            <consortium name="RefSeq"/>
        </authorList>
    </citation>
    <scope>IDENTIFICATION</scope>
    <source>
        <tissue evidence="14">Leaf</tissue>
    </source>
</reference>